<evidence type="ECO:0000259" key="1">
    <source>
        <dbReference type="Pfam" id="PF13649"/>
    </source>
</evidence>
<dbReference type="Pfam" id="PF13649">
    <property type="entry name" value="Methyltransf_25"/>
    <property type="match status" value="1"/>
</dbReference>
<evidence type="ECO:0000313" key="3">
    <source>
        <dbReference type="Proteomes" id="UP001596074"/>
    </source>
</evidence>
<evidence type="ECO:0000313" key="2">
    <source>
        <dbReference type="EMBL" id="MFC5748027.1"/>
    </source>
</evidence>
<name>A0ABW0ZZ99_9ACTN</name>
<dbReference type="PANTHER" id="PTHR43464">
    <property type="entry name" value="METHYLTRANSFERASE"/>
    <property type="match status" value="1"/>
</dbReference>
<dbReference type="Proteomes" id="UP001596074">
    <property type="component" value="Unassembled WGS sequence"/>
</dbReference>
<keyword evidence="3" id="KW-1185">Reference proteome</keyword>
<dbReference type="Gene3D" id="3.40.50.150">
    <property type="entry name" value="Vaccinia Virus protein VP39"/>
    <property type="match status" value="1"/>
</dbReference>
<dbReference type="PANTHER" id="PTHR43464:SF92">
    <property type="entry name" value="SLR1071 PROTEIN"/>
    <property type="match status" value="1"/>
</dbReference>
<dbReference type="GO" id="GO:0008168">
    <property type="term" value="F:methyltransferase activity"/>
    <property type="evidence" value="ECO:0007669"/>
    <property type="project" value="UniProtKB-KW"/>
</dbReference>
<dbReference type="EMBL" id="JBHSON010000027">
    <property type="protein sequence ID" value="MFC5748027.1"/>
    <property type="molecule type" value="Genomic_DNA"/>
</dbReference>
<gene>
    <name evidence="2" type="ORF">ACFPZN_20550</name>
</gene>
<organism evidence="2 3">
    <name type="scientific">Actinomadura rugatobispora</name>
    <dbReference type="NCBI Taxonomy" id="1994"/>
    <lineage>
        <taxon>Bacteria</taxon>
        <taxon>Bacillati</taxon>
        <taxon>Actinomycetota</taxon>
        <taxon>Actinomycetes</taxon>
        <taxon>Streptosporangiales</taxon>
        <taxon>Thermomonosporaceae</taxon>
        <taxon>Actinomadura</taxon>
    </lineage>
</organism>
<dbReference type="CDD" id="cd02440">
    <property type="entry name" value="AdoMet_MTases"/>
    <property type="match status" value="1"/>
</dbReference>
<protein>
    <submittedName>
        <fullName evidence="2">Class I SAM-dependent methyltransferase</fullName>
    </submittedName>
</protein>
<keyword evidence="2" id="KW-0489">Methyltransferase</keyword>
<keyword evidence="2" id="KW-0808">Transferase</keyword>
<dbReference type="GO" id="GO:0032259">
    <property type="term" value="P:methylation"/>
    <property type="evidence" value="ECO:0007669"/>
    <property type="project" value="UniProtKB-KW"/>
</dbReference>
<dbReference type="SUPFAM" id="SSF53335">
    <property type="entry name" value="S-adenosyl-L-methionine-dependent methyltransferases"/>
    <property type="match status" value="1"/>
</dbReference>
<proteinExistence type="predicted"/>
<comment type="caution">
    <text evidence="2">The sequence shown here is derived from an EMBL/GenBank/DDBJ whole genome shotgun (WGS) entry which is preliminary data.</text>
</comment>
<accession>A0ABW0ZZ99</accession>
<dbReference type="InterPro" id="IPR029063">
    <property type="entry name" value="SAM-dependent_MTases_sf"/>
</dbReference>
<sequence>MAIPERLRWAVETLDVRPDDRVLELGCGTGVAAELVCDALTTGTITAVDRSAKAIAQAERRNAANITAGRATFQVQSLEDLPPGGEPYDKIFAVNVNLFWTKDPAAELTLLKTLLAPTGTLHLFYEPPSQEKAESLSRTVTENLKHNAFTVELTTARTPKSTLLSLKATV</sequence>
<dbReference type="InterPro" id="IPR041698">
    <property type="entry name" value="Methyltransf_25"/>
</dbReference>
<reference evidence="3" key="1">
    <citation type="journal article" date="2019" name="Int. J. Syst. Evol. Microbiol.">
        <title>The Global Catalogue of Microorganisms (GCM) 10K type strain sequencing project: providing services to taxonomists for standard genome sequencing and annotation.</title>
        <authorList>
            <consortium name="The Broad Institute Genomics Platform"/>
            <consortium name="The Broad Institute Genome Sequencing Center for Infectious Disease"/>
            <person name="Wu L."/>
            <person name="Ma J."/>
        </authorList>
    </citation>
    <scope>NUCLEOTIDE SEQUENCE [LARGE SCALE GENOMIC DNA]</scope>
    <source>
        <strain evidence="3">KCTC 42087</strain>
    </source>
</reference>
<dbReference type="RefSeq" id="WP_378283663.1">
    <property type="nucleotide sequence ID" value="NZ_JBHSON010000027.1"/>
</dbReference>
<feature type="domain" description="Methyltransferase" evidence="1">
    <location>
        <begin position="22"/>
        <end position="119"/>
    </location>
</feature>